<feature type="compositionally biased region" description="Basic residues" evidence="1">
    <location>
        <begin position="167"/>
        <end position="178"/>
    </location>
</feature>
<accession>A0A2Z7CSN3</accession>
<organism evidence="2 3">
    <name type="scientific">Dorcoceras hygrometricum</name>
    <dbReference type="NCBI Taxonomy" id="472368"/>
    <lineage>
        <taxon>Eukaryota</taxon>
        <taxon>Viridiplantae</taxon>
        <taxon>Streptophyta</taxon>
        <taxon>Embryophyta</taxon>
        <taxon>Tracheophyta</taxon>
        <taxon>Spermatophyta</taxon>
        <taxon>Magnoliopsida</taxon>
        <taxon>eudicotyledons</taxon>
        <taxon>Gunneridae</taxon>
        <taxon>Pentapetalae</taxon>
        <taxon>asterids</taxon>
        <taxon>lamiids</taxon>
        <taxon>Lamiales</taxon>
        <taxon>Gesneriaceae</taxon>
        <taxon>Didymocarpoideae</taxon>
        <taxon>Trichosporeae</taxon>
        <taxon>Loxocarpinae</taxon>
        <taxon>Dorcoceras</taxon>
    </lineage>
</organism>
<evidence type="ECO:0000256" key="1">
    <source>
        <dbReference type="SAM" id="MobiDB-lite"/>
    </source>
</evidence>
<protein>
    <submittedName>
        <fullName evidence="2">Trigger factor-like protein TIG, Chloroplastic</fullName>
    </submittedName>
</protein>
<evidence type="ECO:0000313" key="3">
    <source>
        <dbReference type="Proteomes" id="UP000250235"/>
    </source>
</evidence>
<dbReference type="AlphaFoldDB" id="A0A2Z7CSN3"/>
<dbReference type="Proteomes" id="UP000250235">
    <property type="component" value="Unassembled WGS sequence"/>
</dbReference>
<sequence>MKKYSMADGTDEIFDFSNLEFTCEDLLMTLNDMVHEYKKLSQSFEEVKAERRAVLIKLSWSQEMLNENQRLAEIIRSYTKSSASLDKLHGAMKPSGDRSRLGYARDSLKRHTDEIKIAAKPSIWQGRFCGLGYNAPEKPRESWLKKRVEQLTGKPKSGGKSQDSSRKLLRRKCSTGLI</sequence>
<name>A0A2Z7CSN3_9LAMI</name>
<reference evidence="2 3" key="1">
    <citation type="journal article" date="2015" name="Proc. Natl. Acad. Sci. U.S.A.">
        <title>The resurrection genome of Boea hygrometrica: A blueprint for survival of dehydration.</title>
        <authorList>
            <person name="Xiao L."/>
            <person name="Yang G."/>
            <person name="Zhang L."/>
            <person name="Yang X."/>
            <person name="Zhao S."/>
            <person name="Ji Z."/>
            <person name="Zhou Q."/>
            <person name="Hu M."/>
            <person name="Wang Y."/>
            <person name="Chen M."/>
            <person name="Xu Y."/>
            <person name="Jin H."/>
            <person name="Xiao X."/>
            <person name="Hu G."/>
            <person name="Bao F."/>
            <person name="Hu Y."/>
            <person name="Wan P."/>
            <person name="Li L."/>
            <person name="Deng X."/>
            <person name="Kuang T."/>
            <person name="Xiang C."/>
            <person name="Zhu J.K."/>
            <person name="Oliver M.J."/>
            <person name="He Y."/>
        </authorList>
    </citation>
    <scope>NUCLEOTIDE SEQUENCE [LARGE SCALE GENOMIC DNA]</scope>
    <source>
        <strain evidence="3">cv. XS01</strain>
    </source>
</reference>
<evidence type="ECO:0000313" key="2">
    <source>
        <dbReference type="EMBL" id="KZV47729.1"/>
    </source>
</evidence>
<dbReference type="EMBL" id="KQ994713">
    <property type="protein sequence ID" value="KZV47729.1"/>
    <property type="molecule type" value="Genomic_DNA"/>
</dbReference>
<gene>
    <name evidence="2" type="ORF">F511_42899</name>
</gene>
<keyword evidence="3" id="KW-1185">Reference proteome</keyword>
<proteinExistence type="predicted"/>
<feature type="region of interest" description="Disordered" evidence="1">
    <location>
        <begin position="149"/>
        <end position="178"/>
    </location>
</feature>